<dbReference type="GO" id="GO:0005737">
    <property type="term" value="C:cytoplasm"/>
    <property type="evidence" value="ECO:0007669"/>
    <property type="project" value="TreeGrafter"/>
</dbReference>
<evidence type="ECO:0000256" key="1">
    <source>
        <dbReference type="ARBA" id="ARBA00022741"/>
    </source>
</evidence>
<dbReference type="GO" id="GO:0005524">
    <property type="term" value="F:ATP binding"/>
    <property type="evidence" value="ECO:0007669"/>
    <property type="project" value="UniProtKB-KW"/>
</dbReference>
<feature type="domain" description="ATPase AAA-type core" evidence="4">
    <location>
        <begin position="166"/>
        <end position="284"/>
    </location>
</feature>
<reference evidence="5 6" key="1">
    <citation type="submission" date="2012-01" db="EMBL/GenBank/DDBJ databases">
        <title>The Genome Sequence of Dolosigranulum pigrum ATCC 51524.</title>
        <authorList>
            <consortium name="The Broad Institute Genome Sequencing Platform"/>
            <person name="Earl A."/>
            <person name="Ward D."/>
            <person name="Feldgarden M."/>
            <person name="Gevers D."/>
            <person name="Huys G."/>
            <person name="Young S.K."/>
            <person name="Zeng Q."/>
            <person name="Gargeya S."/>
            <person name="Fitzgerald M."/>
            <person name="Haas B."/>
            <person name="Abouelleil A."/>
            <person name="Alvarado L."/>
            <person name="Arachchi H.M."/>
            <person name="Berlin A."/>
            <person name="Chapman S.B."/>
            <person name="Gearin G."/>
            <person name="Goldberg J."/>
            <person name="Griggs A."/>
            <person name="Gujja S."/>
            <person name="Hansen M."/>
            <person name="Heiman D."/>
            <person name="Howarth C."/>
            <person name="Larimer J."/>
            <person name="Lui A."/>
            <person name="MacDonald P.J.P."/>
            <person name="McCowen C."/>
            <person name="Montmayeur A."/>
            <person name="Murphy C."/>
            <person name="Neiman D."/>
            <person name="Pearson M."/>
            <person name="Priest M."/>
            <person name="Roberts A."/>
            <person name="Saif S."/>
            <person name="Shea T."/>
            <person name="Sisk P."/>
            <person name="Stolte C."/>
            <person name="Sykes S."/>
            <person name="Wortman J."/>
            <person name="Nusbaum C."/>
            <person name="Birren B."/>
        </authorList>
    </citation>
    <scope>NUCLEOTIDE SEQUENCE [LARGE SCALE GENOMIC DNA]</scope>
    <source>
        <strain evidence="5 6">ATCC 51524</strain>
    </source>
</reference>
<dbReference type="PANTHER" id="PTHR11638">
    <property type="entry name" value="ATP-DEPENDENT CLP PROTEASE"/>
    <property type="match status" value="1"/>
</dbReference>
<dbReference type="GO" id="GO:0034605">
    <property type="term" value="P:cellular response to heat"/>
    <property type="evidence" value="ECO:0007669"/>
    <property type="project" value="TreeGrafter"/>
</dbReference>
<name>H3NG99_9LACT</name>
<protein>
    <recommendedName>
        <fullName evidence="4">ATPase AAA-type core domain-containing protein</fullName>
    </recommendedName>
</protein>
<dbReference type="Proteomes" id="UP000003599">
    <property type="component" value="Unassembled WGS sequence"/>
</dbReference>
<accession>H3NG99</accession>
<dbReference type="eggNOG" id="COG0542">
    <property type="taxonomic scope" value="Bacteria"/>
</dbReference>
<keyword evidence="1" id="KW-0547">Nucleotide-binding</keyword>
<dbReference type="AlphaFoldDB" id="H3NG99"/>
<gene>
    <name evidence="5" type="ORF">HMPREF9703_01580</name>
</gene>
<sequence>MDFKREYNIIIGSKTYFENVLSKSNLRNSKYFLELIQISDYRKKNNIDCDIRVNCLVLENNNYHGIVEAAHDRLPSIIEELTTDNASIYLHNPPRILREYLQDLDKREIIILKEQKQKYEMLKDSKKFDMNINAVKDNIIGQDPAIREVSKSLWYLTKVNRKKPYVIMFYGKSSLGKTELVREISKNFFNYKYLEKHLSMFKNSVYSDYFFGKSPNRRSFAYDLLERESNLLFFDEMDKCPEYFFSAFYTLFDNTTFKDATYDVDISGLVIILTSNYQNEREIMEHLGLPIYYRIDKFVHFKEFDVSTIYSIVLKELKDRKEEYSDILSLDDVYAAVSPKILTEKENARTIKQKVQYVIEDLLFSNHLDDDK</sequence>
<evidence type="ECO:0000256" key="2">
    <source>
        <dbReference type="ARBA" id="ARBA00022840"/>
    </source>
</evidence>
<comment type="function">
    <text evidence="3">Part of a stress-induced multi-chaperone system, it is involved in the recovery of the cell from heat-induced damage, in cooperation with DnaK, DnaJ and GrpE. Acts before DnaK, in the processing of protein aggregates. Protein binding stimulates the ATPase activity; ATP hydrolysis unfolds the denatured protein aggregates, which probably helps expose new hydrophobic binding sites on the surface of ClpB-bound aggregates, contributing to the solubilization and refolding of denatured protein aggregates by DnaK.</text>
</comment>
<dbReference type="InterPro" id="IPR050130">
    <property type="entry name" value="ClpA_ClpB"/>
</dbReference>
<evidence type="ECO:0000256" key="3">
    <source>
        <dbReference type="ARBA" id="ARBA00025613"/>
    </source>
</evidence>
<keyword evidence="2" id="KW-0067">ATP-binding</keyword>
<evidence type="ECO:0000313" key="5">
    <source>
        <dbReference type="EMBL" id="EHR32012.1"/>
    </source>
</evidence>
<proteinExistence type="predicted"/>
<evidence type="ECO:0000259" key="4">
    <source>
        <dbReference type="Pfam" id="PF07724"/>
    </source>
</evidence>
<keyword evidence="6" id="KW-1185">Reference proteome</keyword>
<organism evidence="5 6">
    <name type="scientific">Dolosigranulum pigrum ATCC 51524</name>
    <dbReference type="NCBI Taxonomy" id="883103"/>
    <lineage>
        <taxon>Bacteria</taxon>
        <taxon>Bacillati</taxon>
        <taxon>Bacillota</taxon>
        <taxon>Bacilli</taxon>
        <taxon>Lactobacillales</taxon>
        <taxon>Carnobacteriaceae</taxon>
        <taxon>Dolosigranulum</taxon>
    </lineage>
</organism>
<dbReference type="EMBL" id="AGEF01000014">
    <property type="protein sequence ID" value="EHR32012.1"/>
    <property type="molecule type" value="Genomic_DNA"/>
</dbReference>
<dbReference type="HOGENOM" id="CLU_062794_1_0_9"/>
<dbReference type="PANTHER" id="PTHR11638:SF18">
    <property type="entry name" value="HEAT SHOCK PROTEIN 104"/>
    <property type="match status" value="1"/>
</dbReference>
<dbReference type="PRINTS" id="PR00300">
    <property type="entry name" value="CLPPROTEASEA"/>
</dbReference>
<comment type="caution">
    <text evidence="5">The sequence shown here is derived from an EMBL/GenBank/DDBJ whole genome shotgun (WGS) entry which is preliminary data.</text>
</comment>
<evidence type="ECO:0000313" key="6">
    <source>
        <dbReference type="Proteomes" id="UP000003599"/>
    </source>
</evidence>
<dbReference type="Pfam" id="PF07724">
    <property type="entry name" value="AAA_2"/>
    <property type="match status" value="1"/>
</dbReference>
<dbReference type="InterPro" id="IPR001270">
    <property type="entry name" value="ClpA/B"/>
</dbReference>
<dbReference type="GeneID" id="42695003"/>
<dbReference type="InterPro" id="IPR003959">
    <property type="entry name" value="ATPase_AAA_core"/>
</dbReference>
<dbReference type="RefSeq" id="WP_004636914.1">
    <property type="nucleotide sequence ID" value="NZ_JH601104.1"/>
</dbReference>
<dbReference type="GO" id="GO:0016887">
    <property type="term" value="F:ATP hydrolysis activity"/>
    <property type="evidence" value="ECO:0007669"/>
    <property type="project" value="InterPro"/>
</dbReference>
<dbReference type="InterPro" id="IPR027417">
    <property type="entry name" value="P-loop_NTPase"/>
</dbReference>
<dbReference type="Gene3D" id="3.40.50.300">
    <property type="entry name" value="P-loop containing nucleotide triphosphate hydrolases"/>
    <property type="match status" value="1"/>
</dbReference>
<dbReference type="SUPFAM" id="SSF52540">
    <property type="entry name" value="P-loop containing nucleoside triphosphate hydrolases"/>
    <property type="match status" value="1"/>
</dbReference>